<dbReference type="Gene3D" id="2.60.40.2700">
    <property type="match status" value="1"/>
</dbReference>
<feature type="chain" id="PRO_5043164651" evidence="2">
    <location>
        <begin position="31"/>
        <end position="318"/>
    </location>
</feature>
<proteinExistence type="predicted"/>
<evidence type="ECO:0000313" key="4">
    <source>
        <dbReference type="EMBL" id="STK80464.1"/>
    </source>
</evidence>
<evidence type="ECO:0000256" key="1">
    <source>
        <dbReference type="SAM" id="MobiDB-lite"/>
    </source>
</evidence>
<reference evidence="4 5" key="1">
    <citation type="submission" date="2018-06" db="EMBL/GenBank/DDBJ databases">
        <authorList>
            <consortium name="Pathogen Informatics"/>
            <person name="Doyle S."/>
        </authorList>
    </citation>
    <scope>NUCLEOTIDE SEQUENCE [LARGE SCALE GENOMIC DNA]</scope>
    <source>
        <strain evidence="4 5">NCTC8603</strain>
    </source>
</reference>
<dbReference type="RefSeq" id="WP_000764545.1">
    <property type="nucleotide sequence ID" value="NZ_BGSH01000015.1"/>
</dbReference>
<dbReference type="NCBIfam" id="NF040711">
    <property type="entry name" value="partner_SinI"/>
    <property type="match status" value="1"/>
</dbReference>
<dbReference type="InterPro" id="IPR047745">
    <property type="entry name" value="SinI-like"/>
</dbReference>
<organism evidence="4 5">
    <name type="scientific">Escherichia coli</name>
    <dbReference type="NCBI Taxonomy" id="562"/>
    <lineage>
        <taxon>Bacteria</taxon>
        <taxon>Pseudomonadati</taxon>
        <taxon>Pseudomonadota</taxon>
        <taxon>Gammaproteobacteria</taxon>
        <taxon>Enterobacterales</taxon>
        <taxon>Enterobacteriaceae</taxon>
        <taxon>Escherichia</taxon>
    </lineage>
</organism>
<evidence type="ECO:0000313" key="3">
    <source>
        <dbReference type="EMBL" id="EFA4418731.1"/>
    </source>
</evidence>
<comment type="caution">
    <text evidence="4">The sequence shown here is derived from an EMBL/GenBank/DDBJ whole genome shotgun (WGS) entry which is preliminary data.</text>
</comment>
<evidence type="ECO:0000313" key="5">
    <source>
        <dbReference type="Proteomes" id="UP000255153"/>
    </source>
</evidence>
<dbReference type="Proteomes" id="UP000591371">
    <property type="component" value="Unassembled WGS sequence"/>
</dbReference>
<feature type="compositionally biased region" description="Gly residues" evidence="1">
    <location>
        <begin position="164"/>
        <end position="186"/>
    </location>
</feature>
<reference evidence="3 6" key="2">
    <citation type="submission" date="2019-03" db="EMBL/GenBank/DDBJ databases">
        <authorList>
            <consortium name="GenomeTrakr network: Whole genome sequencing for foodborne pathogen traceback"/>
        </authorList>
    </citation>
    <scope>NUCLEOTIDE SEQUENCE [LARGE SCALE GENOMIC DNA]</scope>
    <source>
        <strain evidence="3 6">PSU-1190</strain>
    </source>
</reference>
<keyword evidence="2" id="KW-0732">Signal</keyword>
<evidence type="ECO:0000313" key="6">
    <source>
        <dbReference type="Proteomes" id="UP000591371"/>
    </source>
</evidence>
<name>A0A376HLH3_ECOLX</name>
<gene>
    <name evidence="3" type="ORF">D3G36_12765</name>
    <name evidence="4" type="ORF">NCTC8603_02452</name>
</gene>
<dbReference type="Proteomes" id="UP000255153">
    <property type="component" value="Unassembled WGS sequence"/>
</dbReference>
<dbReference type="EMBL" id="UGEE01000003">
    <property type="protein sequence ID" value="STK80464.1"/>
    <property type="molecule type" value="Genomic_DNA"/>
</dbReference>
<dbReference type="EMBL" id="AASATZ010000015">
    <property type="protein sequence ID" value="EFA4418731.1"/>
    <property type="molecule type" value="Genomic_DNA"/>
</dbReference>
<sequence length="318" mass="32568">MKLESNRNLRKVVLALAVAGYCAIPAIASAAWTTVTESTGAINGTVPWIQDTSATPVDHHVSISAKRGGSKSTAQLAVGDEVTVHWGLADAEGDTDANDASTKATIKWLRNGQEISGAEGETYTLTSADAGKKIGIKITPTTATGIPAVGAELTLADITNGPGDNDGSGGSDGTGDGSGSGDGGGSASDDIPAGPVVDNNVKVVIYKTDDTNKKNLLGTTDILATKTSYSVILYSDANNNNKVDTGEDVTSQYDYRWRFSGTSAHGTAGGVVKDTWNNTALVIPATNSEAGTAFNSSSLTLGDDGVQGYSLSIDYQIK</sequence>
<feature type="region of interest" description="Disordered" evidence="1">
    <location>
        <begin position="157"/>
        <end position="195"/>
    </location>
</feature>
<feature type="signal peptide" evidence="2">
    <location>
        <begin position="1"/>
        <end position="30"/>
    </location>
</feature>
<protein>
    <submittedName>
        <fullName evidence="4">Outer membrane protein</fullName>
    </submittedName>
</protein>
<dbReference type="AlphaFoldDB" id="A0A376HLH3"/>
<evidence type="ECO:0000256" key="2">
    <source>
        <dbReference type="SAM" id="SignalP"/>
    </source>
</evidence>
<accession>A0A376HLH3</accession>